<dbReference type="PANTHER" id="PTHR38791">
    <property type="entry name" value="ZN(II)2CYS6 TRANSCRIPTION FACTOR (EUROFUNG)-RELATED-RELATED"/>
    <property type="match status" value="1"/>
</dbReference>
<dbReference type="GeneID" id="37065265"/>
<dbReference type="EMBL" id="MSFL01000009">
    <property type="protein sequence ID" value="PWY85008.1"/>
    <property type="molecule type" value="Genomic_DNA"/>
</dbReference>
<dbReference type="RefSeq" id="XP_025400350.1">
    <property type="nucleotide sequence ID" value="XM_025543028.1"/>
</dbReference>
<sequence>MLRVRDETSRVIDRARASKTSRMVAASNRLPPSTKSSVPSGLSSVGDTIPPDSFHVVSILSGPPAPSESLRELGTSYFLANYVLAGSGPSSGFLSYTKNVLADGVGDHELVQVAIRAVGLAGIASTTGTDSILYQARASYADAIRRINAALMDPRQARKDSTIFAVMALSLFETITCSDSNSMEAWRNHINGAANLLMHRGATQLRSPQGLRIFGETISHIITLCSRYNHPVPSPLRRLRVEIERQLPRKSPSWIVATAHVDLLDLQQAIKPEQDTACLPDEWETILAQAVALDQRLDTLIADLPTPWHFKIVNDPTANPRVVYHGTYHIYYSTWIAKIWDALRACRIFVNQAIYCLLLREAGMWAPHLVSPDGGVYAPLLQQVSDTTAEMRDGILASVPQMTGFVQHDVATGASYLDCSSAGMPRRVPASGPYFLLWFLFLAGSLLMNPPETRDWVVDRLREIRSATGIQKAGYLADLLEKYHGFRSVALPASVFLIPRI</sequence>
<reference evidence="2 3" key="1">
    <citation type="submission" date="2016-12" db="EMBL/GenBank/DDBJ databases">
        <title>The genomes of Aspergillus section Nigri reveals drivers in fungal speciation.</title>
        <authorList>
            <consortium name="DOE Joint Genome Institute"/>
            <person name="Vesth T.C."/>
            <person name="Nybo J."/>
            <person name="Theobald S."/>
            <person name="Brandl J."/>
            <person name="Frisvad J.C."/>
            <person name="Nielsen K.F."/>
            <person name="Lyhne E.K."/>
            <person name="Kogle M.E."/>
            <person name="Kuo A."/>
            <person name="Riley R."/>
            <person name="Clum A."/>
            <person name="Nolan M."/>
            <person name="Lipzen A."/>
            <person name="Salamov A."/>
            <person name="Henrissat B."/>
            <person name="Wiebenga A."/>
            <person name="De Vries R.P."/>
            <person name="Grigoriev I.V."/>
            <person name="Mortensen U.H."/>
            <person name="Andersen M.R."/>
            <person name="Baker S.E."/>
        </authorList>
    </citation>
    <scope>NUCLEOTIDE SEQUENCE [LARGE SCALE GENOMIC DNA]</scope>
    <source>
        <strain evidence="2 3">CBS 117.55</strain>
    </source>
</reference>
<evidence type="ECO:0000256" key="1">
    <source>
        <dbReference type="SAM" id="MobiDB-lite"/>
    </source>
</evidence>
<evidence type="ECO:0000313" key="3">
    <source>
        <dbReference type="Proteomes" id="UP000247233"/>
    </source>
</evidence>
<comment type="caution">
    <text evidence="2">The sequence shown here is derived from an EMBL/GenBank/DDBJ whole genome shotgun (WGS) entry which is preliminary data.</text>
</comment>
<feature type="region of interest" description="Disordered" evidence="1">
    <location>
        <begin position="15"/>
        <end position="44"/>
    </location>
</feature>
<organism evidence="2 3">
    <name type="scientific">Aspergillus heteromorphus CBS 117.55</name>
    <dbReference type="NCBI Taxonomy" id="1448321"/>
    <lineage>
        <taxon>Eukaryota</taxon>
        <taxon>Fungi</taxon>
        <taxon>Dikarya</taxon>
        <taxon>Ascomycota</taxon>
        <taxon>Pezizomycotina</taxon>
        <taxon>Eurotiomycetes</taxon>
        <taxon>Eurotiomycetidae</taxon>
        <taxon>Eurotiales</taxon>
        <taxon>Aspergillaceae</taxon>
        <taxon>Aspergillus</taxon>
        <taxon>Aspergillus subgen. Circumdati</taxon>
    </lineage>
</organism>
<proteinExistence type="predicted"/>
<dbReference type="Pfam" id="PF11951">
    <property type="entry name" value="Fungal_trans_2"/>
    <property type="match status" value="1"/>
</dbReference>
<dbReference type="STRING" id="1448321.A0A317WIX1"/>
<gene>
    <name evidence="2" type="ORF">BO70DRAFT_361393</name>
</gene>
<accession>A0A317WIX1</accession>
<dbReference type="AlphaFoldDB" id="A0A317WIX1"/>
<feature type="compositionally biased region" description="Polar residues" evidence="1">
    <location>
        <begin position="30"/>
        <end position="44"/>
    </location>
</feature>
<keyword evidence="3" id="KW-1185">Reference proteome</keyword>
<dbReference type="VEuPathDB" id="FungiDB:BO70DRAFT_361393"/>
<evidence type="ECO:0008006" key="4">
    <source>
        <dbReference type="Google" id="ProtNLM"/>
    </source>
</evidence>
<name>A0A317WIX1_9EURO</name>
<dbReference type="OrthoDB" id="4220372at2759"/>
<evidence type="ECO:0000313" key="2">
    <source>
        <dbReference type="EMBL" id="PWY85008.1"/>
    </source>
</evidence>
<dbReference type="InterPro" id="IPR053175">
    <property type="entry name" value="DHMBA_Reg_Transcription_Factor"/>
</dbReference>
<protein>
    <recommendedName>
        <fullName evidence="4">Zn(II)2Cys6 transcription factor</fullName>
    </recommendedName>
</protein>
<dbReference type="InterPro" id="IPR021858">
    <property type="entry name" value="Fun_TF"/>
</dbReference>
<dbReference type="Proteomes" id="UP000247233">
    <property type="component" value="Unassembled WGS sequence"/>
</dbReference>